<name>A0A6I3S5Z2_9BURK</name>
<gene>
    <name evidence="1" type="ORF">GMD42_11965</name>
</gene>
<dbReference type="Proteomes" id="UP000462362">
    <property type="component" value="Unassembled WGS sequence"/>
</dbReference>
<dbReference type="GeneID" id="43348355"/>
<organism evidence="1 2">
    <name type="scientific">Parasutterella excrementihominis</name>
    <dbReference type="NCBI Taxonomy" id="487175"/>
    <lineage>
        <taxon>Bacteria</taxon>
        <taxon>Pseudomonadati</taxon>
        <taxon>Pseudomonadota</taxon>
        <taxon>Betaproteobacteria</taxon>
        <taxon>Burkholderiales</taxon>
        <taxon>Sutterellaceae</taxon>
        <taxon>Parasutterella</taxon>
    </lineage>
</organism>
<dbReference type="RefSeq" id="WP_008863817.1">
    <property type="nucleotide sequence ID" value="NZ_CAMSPD010000062.1"/>
</dbReference>
<comment type="caution">
    <text evidence="1">The sequence shown here is derived from an EMBL/GenBank/DDBJ whole genome shotgun (WGS) entry which is preliminary data.</text>
</comment>
<evidence type="ECO:0000313" key="1">
    <source>
        <dbReference type="EMBL" id="MTU44303.1"/>
    </source>
</evidence>
<dbReference type="AlphaFoldDB" id="A0A6I3S5Z2"/>
<sequence length="290" mass="32300">MKWFGVDYRYVIAGVGAVFILAYEFVGTQSGEIQPDKQEAQNSKALSVEALNEKLASALTANSASLEGVKASVLGQDEKSNINVRLNFAARKGPSFTDAEKKYFKTFLLGLTCVEAPSYYDHSIGNVNYEFLDGEGTRFDSAKIQTKACLNFDKNLNSTYISRDLLPAIGSILHDQPKTAQQLLKTPYAKIPEIESEDGYEVTPLGVSEDGVIRYRIKHTQNLAANFSQEDKHRLVTGGFNGVCLNQQFRDRFKEGFPAYEIEHVDKNNQLIDKVFVSEDTCRSGRPDGR</sequence>
<protein>
    <submittedName>
        <fullName evidence="1">Uncharacterized protein</fullName>
    </submittedName>
</protein>
<accession>A0A6I3S5Z2</accession>
<proteinExistence type="predicted"/>
<reference evidence="1 2" key="1">
    <citation type="journal article" date="2019" name="Nat. Med.">
        <title>A library of human gut bacterial isolates paired with longitudinal multiomics data enables mechanistic microbiome research.</title>
        <authorList>
            <person name="Poyet M."/>
            <person name="Groussin M."/>
            <person name="Gibbons S.M."/>
            <person name="Avila-Pacheco J."/>
            <person name="Jiang X."/>
            <person name="Kearney S.M."/>
            <person name="Perrotta A.R."/>
            <person name="Berdy B."/>
            <person name="Zhao S."/>
            <person name="Lieberman T.D."/>
            <person name="Swanson P.K."/>
            <person name="Smith M."/>
            <person name="Roesemann S."/>
            <person name="Alexander J.E."/>
            <person name="Rich S.A."/>
            <person name="Livny J."/>
            <person name="Vlamakis H."/>
            <person name="Clish C."/>
            <person name="Bullock K."/>
            <person name="Deik A."/>
            <person name="Scott J."/>
            <person name="Pierce K.A."/>
            <person name="Xavier R.J."/>
            <person name="Alm E.J."/>
        </authorList>
    </citation>
    <scope>NUCLEOTIDE SEQUENCE [LARGE SCALE GENOMIC DNA]</scope>
    <source>
        <strain evidence="1 2">BIOML-A2</strain>
    </source>
</reference>
<dbReference type="EMBL" id="WNCL01000060">
    <property type="protein sequence ID" value="MTU44303.1"/>
    <property type="molecule type" value="Genomic_DNA"/>
</dbReference>
<evidence type="ECO:0000313" key="2">
    <source>
        <dbReference type="Proteomes" id="UP000462362"/>
    </source>
</evidence>